<dbReference type="OrthoDB" id="9950531at2759"/>
<keyword evidence="2" id="KW-1185">Reference proteome</keyword>
<organism evidence="1 2">
    <name type="scientific">Paramuricea clavata</name>
    <name type="common">Red gorgonian</name>
    <name type="synonym">Violescent sea-whip</name>
    <dbReference type="NCBI Taxonomy" id="317549"/>
    <lineage>
        <taxon>Eukaryota</taxon>
        <taxon>Metazoa</taxon>
        <taxon>Cnidaria</taxon>
        <taxon>Anthozoa</taxon>
        <taxon>Octocorallia</taxon>
        <taxon>Malacalcyonacea</taxon>
        <taxon>Plexauridae</taxon>
        <taxon>Paramuricea</taxon>
    </lineage>
</organism>
<sequence>NSAVLEAVDIVGGTHLADNLNPEIIFKELEQNTHYVDTTAEVAAECKSVCDDDHIDTTNLNSPSYLSDLGLWPTLVSKNMREYWIAKGSSECQNLDADFSATSTRFEGEKYNRQCQKSLFTFAHSCTKQQYPRNWLCFSPSMLAIYCFPCKLMTDVELFGKLGCKDWKRATQAISRHEKSARHRNAMVQLLLRSDAGNRVDAALVRQEQEERDYWRSVLERVAEDYPPPCSARLSFSWYK</sequence>
<dbReference type="AlphaFoldDB" id="A0A6S7KFB2"/>
<protein>
    <submittedName>
        <fullName evidence="1">Uncharacterized protein</fullName>
    </submittedName>
</protein>
<dbReference type="EMBL" id="CACRXK020034201">
    <property type="protein sequence ID" value="CAB4044185.1"/>
    <property type="molecule type" value="Genomic_DNA"/>
</dbReference>
<comment type="caution">
    <text evidence="1">The sequence shown here is derived from an EMBL/GenBank/DDBJ whole genome shotgun (WGS) entry which is preliminary data.</text>
</comment>
<gene>
    <name evidence="1" type="ORF">PACLA_8A021688</name>
</gene>
<name>A0A6S7KFB2_PARCT</name>
<feature type="non-terminal residue" evidence="1">
    <location>
        <position position="1"/>
    </location>
</feature>
<reference evidence="1" key="1">
    <citation type="submission" date="2020-04" db="EMBL/GenBank/DDBJ databases">
        <authorList>
            <person name="Alioto T."/>
            <person name="Alioto T."/>
            <person name="Gomez Garrido J."/>
        </authorList>
    </citation>
    <scope>NUCLEOTIDE SEQUENCE</scope>
    <source>
        <strain evidence="1">A484AB</strain>
    </source>
</reference>
<proteinExistence type="predicted"/>
<evidence type="ECO:0000313" key="2">
    <source>
        <dbReference type="Proteomes" id="UP001152795"/>
    </source>
</evidence>
<evidence type="ECO:0000313" key="1">
    <source>
        <dbReference type="EMBL" id="CAB4044185.1"/>
    </source>
</evidence>
<accession>A0A6S7KFB2</accession>
<dbReference type="Proteomes" id="UP001152795">
    <property type="component" value="Unassembled WGS sequence"/>
</dbReference>